<dbReference type="GeneID" id="19462294"/>
<protein>
    <submittedName>
        <fullName evidence="1">Uncharacterized protein</fullName>
    </submittedName>
</protein>
<evidence type="ECO:0000313" key="2">
    <source>
        <dbReference type="Proteomes" id="UP000016922"/>
    </source>
</evidence>
<dbReference type="EMBL" id="KE145370">
    <property type="protein sequence ID" value="EPE27324.1"/>
    <property type="molecule type" value="Genomic_DNA"/>
</dbReference>
<dbReference type="KEGG" id="glz:GLAREA_03239"/>
<organism evidence="1 2">
    <name type="scientific">Glarea lozoyensis (strain ATCC 20868 / MF5171)</name>
    <dbReference type="NCBI Taxonomy" id="1116229"/>
    <lineage>
        <taxon>Eukaryota</taxon>
        <taxon>Fungi</taxon>
        <taxon>Dikarya</taxon>
        <taxon>Ascomycota</taxon>
        <taxon>Pezizomycotina</taxon>
        <taxon>Leotiomycetes</taxon>
        <taxon>Helotiales</taxon>
        <taxon>Helotiaceae</taxon>
        <taxon>Glarea</taxon>
    </lineage>
</organism>
<dbReference type="HOGENOM" id="CLU_030446_0_0_1"/>
<proteinExistence type="predicted"/>
<dbReference type="Proteomes" id="UP000016922">
    <property type="component" value="Unassembled WGS sequence"/>
</dbReference>
<sequence length="577" mass="64359">MASSHITKVQPSSCGGYGRQPGPYGGIEGIEFTAQCPPDIQKGTRVIAVCGIPESMAAPDRDGWFFSDFFSFYQMLRSRPELSNQLWLSSCSPADLINKHGRYLHGPASGVPGDRRIVMDAKLLPDNEMEAGFRVLKPKDLLERFLATLKSEIGEADKLGVPVLVLIFGHGEEDTSGISIGCEENGHYKLNKSMLASVLNPKVQTTLLSTSCYSGGWVIHPNLSNHFDTKPALNLTIITAAGNENESLSWPVSQTAGRQAGGSVFATCLLEAIYTASDNGKLSMISEEDCGVNLSDTMAGLTSNIITECEKRFGDLWKDHGFSFAEQDDLWEQAWGKRTGLPLLNYRERWERLPEASLTKIRKAARYMSSNPGRDNAGGNTLCHARCNSLLSGKILDFQELYELNEALDHRQGQISLAGIYCQLLGIGFPENRRTWDFNDAHWEHAHLIDESKGSVASANMLKRYNTIKGWVIRLRLFNKPLPYKGQGYSKPKKYLACRLAETPMSMDVIREKLEGLLQCKLKEARRLARSPLGQEILDQPEIKTLRGRLYESVGRLKHRLRSLSPRKRTRMTEDDS</sequence>
<reference evidence="1 2" key="1">
    <citation type="journal article" date="2013" name="BMC Genomics">
        <title>Genomics-driven discovery of the pneumocandin biosynthetic gene cluster in the fungus Glarea lozoyensis.</title>
        <authorList>
            <person name="Chen L."/>
            <person name="Yue Q."/>
            <person name="Zhang X."/>
            <person name="Xiang M."/>
            <person name="Wang C."/>
            <person name="Li S."/>
            <person name="Che Y."/>
            <person name="Ortiz-Lopez F.J."/>
            <person name="Bills G.F."/>
            <person name="Liu X."/>
            <person name="An Z."/>
        </authorList>
    </citation>
    <scope>NUCLEOTIDE SEQUENCE [LARGE SCALE GENOMIC DNA]</scope>
    <source>
        <strain evidence="2">ATCC 20868 / MF5171</strain>
    </source>
</reference>
<evidence type="ECO:0000313" key="1">
    <source>
        <dbReference type="EMBL" id="EPE27324.1"/>
    </source>
</evidence>
<dbReference type="RefSeq" id="XP_008086514.1">
    <property type="nucleotide sequence ID" value="XM_008088323.1"/>
</dbReference>
<dbReference type="OrthoDB" id="3000060at2759"/>
<dbReference type="eggNOG" id="ENOG502SNM5">
    <property type="taxonomic scope" value="Eukaryota"/>
</dbReference>
<accession>S3CQE4</accession>
<dbReference type="OMA" id="ESESWPK"/>
<name>S3CQE4_GLAL2</name>
<gene>
    <name evidence="1" type="ORF">GLAREA_03239</name>
</gene>
<dbReference type="AlphaFoldDB" id="S3CQE4"/>
<keyword evidence="2" id="KW-1185">Reference proteome</keyword>